<name>A0A426YQI1_ENSVE</name>
<dbReference type="Proteomes" id="UP000287651">
    <property type="component" value="Unassembled WGS sequence"/>
</dbReference>
<comment type="caution">
    <text evidence="1">The sequence shown here is derived from an EMBL/GenBank/DDBJ whole genome shotgun (WGS) entry which is preliminary data.</text>
</comment>
<evidence type="ECO:0000313" key="2">
    <source>
        <dbReference type="Proteomes" id="UP000287651"/>
    </source>
</evidence>
<dbReference type="AlphaFoldDB" id="A0A426YQI1"/>
<protein>
    <submittedName>
        <fullName evidence="1">Uncharacterized protein</fullName>
    </submittedName>
</protein>
<accession>A0A426YQI1</accession>
<organism evidence="1 2">
    <name type="scientific">Ensete ventricosum</name>
    <name type="common">Abyssinian banana</name>
    <name type="synonym">Musa ensete</name>
    <dbReference type="NCBI Taxonomy" id="4639"/>
    <lineage>
        <taxon>Eukaryota</taxon>
        <taxon>Viridiplantae</taxon>
        <taxon>Streptophyta</taxon>
        <taxon>Embryophyta</taxon>
        <taxon>Tracheophyta</taxon>
        <taxon>Spermatophyta</taxon>
        <taxon>Magnoliopsida</taxon>
        <taxon>Liliopsida</taxon>
        <taxon>Zingiberales</taxon>
        <taxon>Musaceae</taxon>
        <taxon>Ensete</taxon>
    </lineage>
</organism>
<sequence length="66" mass="7714">MKMCESSRFKVPKCLLKEKLEHLIQDVCRLPLVLSFVALPTFDEKALDGRQVLLIELDARRPLYQK</sequence>
<reference evidence="1 2" key="1">
    <citation type="journal article" date="2014" name="Agronomy (Basel)">
        <title>A Draft Genome Sequence for Ensete ventricosum, the Drought-Tolerant Tree Against Hunger.</title>
        <authorList>
            <person name="Harrison J."/>
            <person name="Moore K.A."/>
            <person name="Paszkiewicz K."/>
            <person name="Jones T."/>
            <person name="Grant M."/>
            <person name="Ambacheew D."/>
            <person name="Muzemil S."/>
            <person name="Studholme D.J."/>
        </authorList>
    </citation>
    <scope>NUCLEOTIDE SEQUENCE [LARGE SCALE GENOMIC DNA]</scope>
</reference>
<dbReference type="EMBL" id="AMZH03010836">
    <property type="protein sequence ID" value="RRT53989.1"/>
    <property type="molecule type" value="Genomic_DNA"/>
</dbReference>
<gene>
    <name evidence="1" type="ORF">B296_00000314</name>
</gene>
<evidence type="ECO:0000313" key="1">
    <source>
        <dbReference type="EMBL" id="RRT53989.1"/>
    </source>
</evidence>
<proteinExistence type="predicted"/>